<proteinExistence type="predicted"/>
<feature type="compositionally biased region" description="Low complexity" evidence="1">
    <location>
        <begin position="45"/>
        <end position="58"/>
    </location>
</feature>
<accession>A0A6G0P5V7</accession>
<feature type="compositionally biased region" description="Acidic residues" evidence="1">
    <location>
        <begin position="246"/>
        <end position="280"/>
    </location>
</feature>
<dbReference type="EMBL" id="QXGC01000414">
    <property type="protein sequence ID" value="KAE9236770.1"/>
    <property type="molecule type" value="Genomic_DNA"/>
</dbReference>
<comment type="caution">
    <text evidence="2">The sequence shown here is derived from an EMBL/GenBank/DDBJ whole genome shotgun (WGS) entry which is preliminary data.</text>
</comment>
<dbReference type="Proteomes" id="UP000476176">
    <property type="component" value="Unassembled WGS sequence"/>
</dbReference>
<feature type="region of interest" description="Disordered" evidence="1">
    <location>
        <begin position="1"/>
        <end position="106"/>
    </location>
</feature>
<feature type="compositionally biased region" description="Acidic residues" evidence="1">
    <location>
        <begin position="66"/>
        <end position="83"/>
    </location>
</feature>
<feature type="region of interest" description="Disordered" evidence="1">
    <location>
        <begin position="218"/>
        <end position="305"/>
    </location>
</feature>
<sequence length="305" mass="33608">MTTVVLSPPSGPSSSPAAVPSSSKSVRMSVAVDSPASKTAKEAADASPSDSDSPTSTAIDLGLTQVEDDDEDQEEEDSNDDENVERRANGVSDEMQERPNKKRRRVSFECADIVEFEPTVYTTSVTSGGVPVGLSLNERSRSRRRLDSYEMERESERVGRQNYMEEGYLDPQEREVILNNAGCEEPVIASVEAEVNSIIQNRRESNEIDFDFMYGAAEMEDEEEEVEEEEEEVEVEEPNAMAFEQDGVEAEEMEEDGDQQEISADEEAAPPSTTDEDSVEHEDKDPSPETSVHPCSDDEAEAASI</sequence>
<name>A0A6G0P5V7_9STRA</name>
<reference evidence="2 3" key="1">
    <citation type="submission" date="2018-09" db="EMBL/GenBank/DDBJ databases">
        <title>Genomic investigation of the strawberry pathogen Phytophthora fragariae indicates pathogenicity is determined by transcriptional variation in three key races.</title>
        <authorList>
            <person name="Adams T.M."/>
            <person name="Armitage A.D."/>
            <person name="Sobczyk M.K."/>
            <person name="Bates H.J."/>
            <person name="Dunwell J.M."/>
            <person name="Nellist C.F."/>
            <person name="Harrison R.J."/>
        </authorList>
    </citation>
    <scope>NUCLEOTIDE SEQUENCE [LARGE SCALE GENOMIC DNA]</scope>
    <source>
        <strain evidence="2 3">BC-23</strain>
    </source>
</reference>
<feature type="compositionally biased region" description="Basic and acidic residues" evidence="1">
    <location>
        <begin position="145"/>
        <end position="159"/>
    </location>
</feature>
<dbReference type="AlphaFoldDB" id="A0A6G0P5V7"/>
<feature type="region of interest" description="Disordered" evidence="1">
    <location>
        <begin position="142"/>
        <end position="166"/>
    </location>
</feature>
<feature type="compositionally biased region" description="Acidic residues" evidence="1">
    <location>
        <begin position="218"/>
        <end position="237"/>
    </location>
</feature>
<evidence type="ECO:0000313" key="3">
    <source>
        <dbReference type="Proteomes" id="UP000476176"/>
    </source>
</evidence>
<organism evidence="2 3">
    <name type="scientific">Phytophthora fragariae</name>
    <dbReference type="NCBI Taxonomy" id="53985"/>
    <lineage>
        <taxon>Eukaryota</taxon>
        <taxon>Sar</taxon>
        <taxon>Stramenopiles</taxon>
        <taxon>Oomycota</taxon>
        <taxon>Peronosporomycetes</taxon>
        <taxon>Peronosporales</taxon>
        <taxon>Peronosporaceae</taxon>
        <taxon>Phytophthora</taxon>
    </lineage>
</organism>
<evidence type="ECO:0000256" key="1">
    <source>
        <dbReference type="SAM" id="MobiDB-lite"/>
    </source>
</evidence>
<gene>
    <name evidence="2" type="ORF">PF004_g8767</name>
</gene>
<feature type="compositionally biased region" description="Low complexity" evidence="1">
    <location>
        <begin position="12"/>
        <end position="26"/>
    </location>
</feature>
<evidence type="ECO:0000313" key="2">
    <source>
        <dbReference type="EMBL" id="KAE9236770.1"/>
    </source>
</evidence>
<protein>
    <submittedName>
        <fullName evidence="2">Uncharacterized protein</fullName>
    </submittedName>
</protein>